<keyword evidence="2" id="KW-0472">Membrane</keyword>
<dbReference type="InterPro" id="IPR050400">
    <property type="entry name" value="Bact_Cytoskel_RodZ"/>
</dbReference>
<dbReference type="EMBL" id="SZVP01000001">
    <property type="protein sequence ID" value="TMM47560.1"/>
    <property type="molecule type" value="Genomic_DNA"/>
</dbReference>
<reference evidence="4 5" key="1">
    <citation type="submission" date="2019-05" db="EMBL/GenBank/DDBJ databases">
        <title>Colwellia ponticola sp. nov., isolated from seawater.</title>
        <authorList>
            <person name="Yoon J.-H."/>
        </authorList>
    </citation>
    <scope>NUCLEOTIDE SEQUENCE [LARGE SCALE GENOMIC DNA]</scope>
    <source>
        <strain evidence="4 5">OISW-25</strain>
    </source>
</reference>
<keyword evidence="2" id="KW-0812">Transmembrane</keyword>
<dbReference type="RefSeq" id="WP_138620095.1">
    <property type="nucleotide sequence ID" value="NZ_SZVP01000001.1"/>
</dbReference>
<keyword evidence="2" id="KW-1133">Transmembrane helix</keyword>
<feature type="transmembrane region" description="Helical" evidence="2">
    <location>
        <begin position="135"/>
        <end position="154"/>
    </location>
</feature>
<protein>
    <submittedName>
        <fullName evidence="4">DUF4115 domain-containing protein</fullName>
    </submittedName>
</protein>
<keyword evidence="5" id="KW-1185">Reference proteome</keyword>
<comment type="caution">
    <text evidence="4">The sequence shown here is derived from an EMBL/GenBank/DDBJ whole genome shotgun (WGS) entry which is preliminary data.</text>
</comment>
<feature type="compositionally biased region" description="Polar residues" evidence="1">
    <location>
        <begin position="184"/>
        <end position="205"/>
    </location>
</feature>
<gene>
    <name evidence="4" type="ORF">FCS21_00825</name>
</gene>
<dbReference type="Pfam" id="PF13464">
    <property type="entry name" value="RodZ_C"/>
    <property type="match status" value="1"/>
</dbReference>
<dbReference type="OrthoDB" id="9790252at2"/>
<feature type="region of interest" description="Disordered" evidence="1">
    <location>
        <begin position="1"/>
        <end position="23"/>
    </location>
</feature>
<dbReference type="PANTHER" id="PTHR34475">
    <property type="match status" value="1"/>
</dbReference>
<proteinExistence type="predicted"/>
<dbReference type="Proteomes" id="UP000307702">
    <property type="component" value="Unassembled WGS sequence"/>
</dbReference>
<dbReference type="GO" id="GO:0003677">
    <property type="term" value="F:DNA binding"/>
    <property type="evidence" value="ECO:0007669"/>
    <property type="project" value="InterPro"/>
</dbReference>
<dbReference type="AlphaFoldDB" id="A0A8H2JPK9"/>
<evidence type="ECO:0000313" key="5">
    <source>
        <dbReference type="Proteomes" id="UP000307702"/>
    </source>
</evidence>
<accession>A0A8H2JPK9</accession>
<evidence type="ECO:0000256" key="1">
    <source>
        <dbReference type="SAM" id="MobiDB-lite"/>
    </source>
</evidence>
<dbReference type="Gene3D" id="1.10.260.40">
    <property type="entry name" value="lambda repressor-like DNA-binding domains"/>
    <property type="match status" value="1"/>
</dbReference>
<dbReference type="InterPro" id="IPR025194">
    <property type="entry name" value="RodZ-like_C"/>
</dbReference>
<dbReference type="InterPro" id="IPR010982">
    <property type="entry name" value="Lambda_DNA-bd_dom_sf"/>
</dbReference>
<dbReference type="SUPFAM" id="SSF47413">
    <property type="entry name" value="lambda repressor-like DNA-binding domains"/>
    <property type="match status" value="1"/>
</dbReference>
<evidence type="ECO:0000256" key="2">
    <source>
        <dbReference type="SAM" id="Phobius"/>
    </source>
</evidence>
<name>A0A8H2JPK9_9GAMM</name>
<dbReference type="PANTHER" id="PTHR34475:SF1">
    <property type="entry name" value="CYTOSKELETON PROTEIN RODZ"/>
    <property type="match status" value="1"/>
</dbReference>
<organism evidence="4 5">
    <name type="scientific">Colwellia ponticola</name>
    <dbReference type="NCBI Taxonomy" id="2304625"/>
    <lineage>
        <taxon>Bacteria</taxon>
        <taxon>Pseudomonadati</taxon>
        <taxon>Pseudomonadota</taxon>
        <taxon>Gammaproteobacteria</taxon>
        <taxon>Alteromonadales</taxon>
        <taxon>Colwelliaceae</taxon>
        <taxon>Colwellia</taxon>
    </lineage>
</organism>
<evidence type="ECO:0000259" key="3">
    <source>
        <dbReference type="Pfam" id="PF13464"/>
    </source>
</evidence>
<sequence length="354" mass="39003">MNNQASLANEIGKEEKMANSKFSNESEELIENVVMISPGTMLRDARKTLSLSKEHIASKLNLTINIINNIENDNLDPLIPFTFNRGYLTNYAKLVGVNGDDVLASYQALNAATTQRSEMLSFSKETSKQAEHSRVMWLSYFIVAVLIGLTVLWWQQDSREQINDVAMVTAIDDQSEMVADNHVSSNLDNKVNDNLENSEQYTDTNSSDDEQKMASQAESHTDDNAMGQLTEDNLATNTSIAKISVTDTSAKNTLTSASLNALDTTVSQPNIQLLSTAVFTFNGDCWVNIFDANGERIAWGVKKSGYVMTIQGEAPLRITIGKPELTSITFNGQPVDMSTFETGNIAKFNLPMAE</sequence>
<feature type="domain" description="Cytoskeleton protein RodZ-like C-terminal" evidence="3">
    <location>
        <begin position="278"/>
        <end position="348"/>
    </location>
</feature>
<dbReference type="Pfam" id="PF13413">
    <property type="entry name" value="HTH_25"/>
    <property type="match status" value="1"/>
</dbReference>
<feature type="region of interest" description="Disordered" evidence="1">
    <location>
        <begin position="184"/>
        <end position="222"/>
    </location>
</feature>
<evidence type="ECO:0000313" key="4">
    <source>
        <dbReference type="EMBL" id="TMM47560.1"/>
    </source>
</evidence>